<evidence type="ECO:0008006" key="4">
    <source>
        <dbReference type="Google" id="ProtNLM"/>
    </source>
</evidence>
<dbReference type="Proteomes" id="UP000053660">
    <property type="component" value="Unassembled WGS sequence"/>
</dbReference>
<feature type="transmembrane region" description="Helical" evidence="1">
    <location>
        <begin position="236"/>
        <end position="259"/>
    </location>
</feature>
<sequence length="325" mass="36832">MEWLIASGGYAEDIPEYDCSASDRQPGRSNVALGVAFICYGVFAEIIYVLDLAVMLRKDHRRLSCYKIMICLGLFDMAAIVVNSFLTGYFWIMGSNYCTSPTLIYIAGAFGLGLWCGACALCFILIINRLLDLWNKDLMQSLFKDGRTYIVLTIPVFYFAYFFFFTAPVLFNSDMASWFFYTFVPGHDPTKYHNMPHSLNNIFVVAITCLLYVQYSRILLRYTKVGSGVSWTQKSFFIQSAVICAANLIGSLIYVYMQFFPTPMFLIYVGHVSWMLGHGCPAIVYLLLNRTIQREVLAMFGLQRAQKITSTITKSPISTTPMTDS</sequence>
<feature type="transmembrane region" description="Helical" evidence="1">
    <location>
        <begin position="31"/>
        <end position="56"/>
    </location>
</feature>
<dbReference type="Pfam" id="PF10321">
    <property type="entry name" value="7TM_GPCR_Srt"/>
    <property type="match status" value="1"/>
</dbReference>
<dbReference type="OrthoDB" id="5873245at2759"/>
<organism evidence="2 3">
    <name type="scientific">Oesophagostomum dentatum</name>
    <name type="common">Nodular worm</name>
    <dbReference type="NCBI Taxonomy" id="61180"/>
    <lineage>
        <taxon>Eukaryota</taxon>
        <taxon>Metazoa</taxon>
        <taxon>Ecdysozoa</taxon>
        <taxon>Nematoda</taxon>
        <taxon>Chromadorea</taxon>
        <taxon>Rhabditida</taxon>
        <taxon>Rhabditina</taxon>
        <taxon>Rhabditomorpha</taxon>
        <taxon>Strongyloidea</taxon>
        <taxon>Strongylidae</taxon>
        <taxon>Oesophagostomum</taxon>
    </lineage>
</organism>
<feature type="transmembrane region" description="Helical" evidence="1">
    <location>
        <begin position="198"/>
        <end position="215"/>
    </location>
</feature>
<feature type="transmembrane region" description="Helical" evidence="1">
    <location>
        <begin position="265"/>
        <end position="288"/>
    </location>
</feature>
<keyword evidence="1" id="KW-1133">Transmembrane helix</keyword>
<name>A0A0B1TGN5_OESDE</name>
<dbReference type="SUPFAM" id="SSF81321">
    <property type="entry name" value="Family A G protein-coupled receptor-like"/>
    <property type="match status" value="1"/>
</dbReference>
<evidence type="ECO:0000256" key="1">
    <source>
        <dbReference type="SAM" id="Phobius"/>
    </source>
</evidence>
<dbReference type="EMBL" id="KN550120">
    <property type="protein sequence ID" value="KHJ94992.1"/>
    <property type="molecule type" value="Genomic_DNA"/>
</dbReference>
<keyword evidence="1" id="KW-0812">Transmembrane</keyword>
<feature type="transmembrane region" description="Helical" evidence="1">
    <location>
        <begin position="68"/>
        <end position="92"/>
    </location>
</feature>
<dbReference type="PANTHER" id="PTHR23021">
    <property type="entry name" value="SERPENTINE RECEPTOR, CLASS T"/>
    <property type="match status" value="1"/>
</dbReference>
<evidence type="ECO:0000313" key="3">
    <source>
        <dbReference type="Proteomes" id="UP000053660"/>
    </source>
</evidence>
<proteinExistence type="predicted"/>
<evidence type="ECO:0000313" key="2">
    <source>
        <dbReference type="EMBL" id="KHJ94992.1"/>
    </source>
</evidence>
<keyword evidence="3" id="KW-1185">Reference proteome</keyword>
<feature type="transmembrane region" description="Helical" evidence="1">
    <location>
        <begin position="104"/>
        <end position="127"/>
    </location>
</feature>
<dbReference type="InterPro" id="IPR019425">
    <property type="entry name" value="7TM_GPCR_serpentine_rcpt_Srt"/>
</dbReference>
<reference evidence="2 3" key="1">
    <citation type="submission" date="2014-03" db="EMBL/GenBank/DDBJ databases">
        <title>Draft genome of the hookworm Oesophagostomum dentatum.</title>
        <authorList>
            <person name="Mitreva M."/>
        </authorList>
    </citation>
    <scope>NUCLEOTIDE SEQUENCE [LARGE SCALE GENOMIC DNA]</scope>
    <source>
        <strain evidence="2 3">OD-Hann</strain>
    </source>
</reference>
<keyword evidence="1" id="KW-0472">Membrane</keyword>
<accession>A0A0B1TGN5</accession>
<dbReference type="PANTHER" id="PTHR23021:SF11">
    <property type="entry name" value="SERPENTINE RECEPTOR, CLASS T"/>
    <property type="match status" value="1"/>
</dbReference>
<dbReference type="AlphaFoldDB" id="A0A0B1TGN5"/>
<gene>
    <name evidence="2" type="ORF">OESDEN_05071</name>
</gene>
<protein>
    <recommendedName>
        <fullName evidence="4">7TM GPCR serpentine receptor class x (Srx) domain-containing protein</fullName>
    </recommendedName>
</protein>
<feature type="transmembrane region" description="Helical" evidence="1">
    <location>
        <begin position="148"/>
        <end position="171"/>
    </location>
</feature>